<dbReference type="STRING" id="1150368.SAMN02927921_02398"/>
<evidence type="ECO:0000256" key="5">
    <source>
        <dbReference type="ARBA" id="ARBA00023163"/>
    </source>
</evidence>
<dbReference type="GO" id="GO:0003700">
    <property type="term" value="F:DNA-binding transcription factor activity"/>
    <property type="evidence" value="ECO:0007669"/>
    <property type="project" value="InterPro"/>
</dbReference>
<dbReference type="SUPFAM" id="SSF53383">
    <property type="entry name" value="PLP-dependent transferases"/>
    <property type="match status" value="1"/>
</dbReference>
<evidence type="ECO:0000259" key="6">
    <source>
        <dbReference type="PROSITE" id="PS50949"/>
    </source>
</evidence>
<keyword evidence="3" id="KW-0805">Transcription regulation</keyword>
<organism evidence="7 8">
    <name type="scientific">Sinomicrobium oceani</name>
    <dbReference type="NCBI Taxonomy" id="1150368"/>
    <lineage>
        <taxon>Bacteria</taxon>
        <taxon>Pseudomonadati</taxon>
        <taxon>Bacteroidota</taxon>
        <taxon>Flavobacteriia</taxon>
        <taxon>Flavobacteriales</taxon>
        <taxon>Flavobacteriaceae</taxon>
        <taxon>Sinomicrobium</taxon>
    </lineage>
</organism>
<dbReference type="AlphaFoldDB" id="A0A1K1QAJ7"/>
<dbReference type="InterPro" id="IPR036390">
    <property type="entry name" value="WH_DNA-bd_sf"/>
</dbReference>
<dbReference type="PANTHER" id="PTHR46577:SF1">
    <property type="entry name" value="HTH-TYPE TRANSCRIPTIONAL REGULATORY PROTEIN GABR"/>
    <property type="match status" value="1"/>
</dbReference>
<accession>A0A1K1QAJ7</accession>
<evidence type="ECO:0000256" key="2">
    <source>
        <dbReference type="ARBA" id="ARBA00022898"/>
    </source>
</evidence>
<protein>
    <submittedName>
        <fullName evidence="7">GntR family transcriptional regulator / MocR family aminotransferase</fullName>
    </submittedName>
</protein>
<dbReference type="EMBL" id="FPJE01000012">
    <property type="protein sequence ID" value="SFW56970.1"/>
    <property type="molecule type" value="Genomic_DNA"/>
</dbReference>
<dbReference type="Pfam" id="PF00155">
    <property type="entry name" value="Aminotran_1_2"/>
    <property type="match status" value="1"/>
</dbReference>
<keyword evidence="5" id="KW-0804">Transcription</keyword>
<keyword evidence="8" id="KW-1185">Reference proteome</keyword>
<dbReference type="InterPro" id="IPR051446">
    <property type="entry name" value="HTH_trans_reg/aminotransferase"/>
</dbReference>
<dbReference type="Gene3D" id="1.10.10.10">
    <property type="entry name" value="Winged helix-like DNA-binding domain superfamily/Winged helix DNA-binding domain"/>
    <property type="match status" value="1"/>
</dbReference>
<dbReference type="GO" id="GO:0030170">
    <property type="term" value="F:pyridoxal phosphate binding"/>
    <property type="evidence" value="ECO:0007669"/>
    <property type="project" value="InterPro"/>
</dbReference>
<evidence type="ECO:0000313" key="7">
    <source>
        <dbReference type="EMBL" id="SFW56970.1"/>
    </source>
</evidence>
<dbReference type="Proteomes" id="UP000182248">
    <property type="component" value="Unassembled WGS sequence"/>
</dbReference>
<dbReference type="CDD" id="cd07377">
    <property type="entry name" value="WHTH_GntR"/>
    <property type="match status" value="1"/>
</dbReference>
<evidence type="ECO:0000256" key="4">
    <source>
        <dbReference type="ARBA" id="ARBA00023125"/>
    </source>
</evidence>
<dbReference type="InterPro" id="IPR036388">
    <property type="entry name" value="WH-like_DNA-bd_sf"/>
</dbReference>
<dbReference type="InterPro" id="IPR015421">
    <property type="entry name" value="PyrdxlP-dep_Trfase_major"/>
</dbReference>
<dbReference type="PANTHER" id="PTHR46577">
    <property type="entry name" value="HTH-TYPE TRANSCRIPTIONAL REGULATORY PROTEIN GABR"/>
    <property type="match status" value="1"/>
</dbReference>
<keyword evidence="7" id="KW-0032">Aminotransferase</keyword>
<name>A0A1K1QAJ7_9FLAO</name>
<feature type="domain" description="HTH gntR-type" evidence="6">
    <location>
        <begin position="16"/>
        <end position="84"/>
    </location>
</feature>
<evidence type="ECO:0000256" key="3">
    <source>
        <dbReference type="ARBA" id="ARBA00023015"/>
    </source>
</evidence>
<dbReference type="Pfam" id="PF00392">
    <property type="entry name" value="GntR"/>
    <property type="match status" value="1"/>
</dbReference>
<dbReference type="SUPFAM" id="SSF46785">
    <property type="entry name" value="Winged helix' DNA-binding domain"/>
    <property type="match status" value="1"/>
</dbReference>
<proteinExistence type="inferred from homology"/>
<keyword evidence="2" id="KW-0663">Pyridoxal phosphate</keyword>
<dbReference type="GO" id="GO:0008483">
    <property type="term" value="F:transaminase activity"/>
    <property type="evidence" value="ECO:0007669"/>
    <property type="project" value="UniProtKB-KW"/>
</dbReference>
<comment type="similarity">
    <text evidence="1">In the C-terminal section; belongs to the class-I pyridoxal-phosphate-dependent aminotransferase family.</text>
</comment>
<dbReference type="SMART" id="SM00345">
    <property type="entry name" value="HTH_GNTR"/>
    <property type="match status" value="1"/>
</dbReference>
<dbReference type="Gene3D" id="3.40.640.10">
    <property type="entry name" value="Type I PLP-dependent aspartate aminotransferase-like (Major domain)"/>
    <property type="match status" value="1"/>
</dbReference>
<dbReference type="PROSITE" id="PS50949">
    <property type="entry name" value="HTH_GNTR"/>
    <property type="match status" value="1"/>
</dbReference>
<keyword evidence="4" id="KW-0238">DNA-binding</keyword>
<dbReference type="RefSeq" id="WP_072317611.1">
    <property type="nucleotide sequence ID" value="NZ_FPJE01000012.1"/>
</dbReference>
<reference evidence="7 8" key="1">
    <citation type="submission" date="2016-11" db="EMBL/GenBank/DDBJ databases">
        <authorList>
            <person name="Jaros S."/>
            <person name="Januszkiewicz K."/>
            <person name="Wedrychowicz H."/>
        </authorList>
    </citation>
    <scope>NUCLEOTIDE SEQUENCE [LARGE SCALE GENOMIC DNA]</scope>
    <source>
        <strain evidence="7 8">CGMCC 1.12145</strain>
    </source>
</reference>
<dbReference type="OrthoDB" id="594134at2"/>
<evidence type="ECO:0000256" key="1">
    <source>
        <dbReference type="ARBA" id="ARBA00005384"/>
    </source>
</evidence>
<evidence type="ECO:0000313" key="8">
    <source>
        <dbReference type="Proteomes" id="UP000182248"/>
    </source>
</evidence>
<dbReference type="InterPro" id="IPR000524">
    <property type="entry name" value="Tscrpt_reg_HTH_GntR"/>
</dbReference>
<dbReference type="InterPro" id="IPR004839">
    <property type="entry name" value="Aminotransferase_I/II_large"/>
</dbReference>
<sequence>MIPYKTIIRLDKKSCTPLYIQLCNQLIQLIKCGVLPPSSRLPGTRWMSDTLGIHRKTVIAAYDELVTQGWTEASPARGTFVNSLLPIVEKRPIPGEKWGEDTLKIQQTSGFSFVHRKHLDSTDARFPEEGLIVFDDGVPDNRIAPIEEIARAYRNVARKSYNRKHLSYGSVYGNRELREALAAYLNDTRGLHTTPENILITRGSQMGIYLSARLLLGEGGIMVVGETNYRSANKVFTEAGGKLERIRVDECGIVTDDVEKICRSRKISGVYVTSHHHHPTTVTLSANRRMHLLELSKKYGFAIVEDDYDYDFHYSNAPILPLASSDTGGNVIYIGALCKIVAPAIRVGYMVAPQDFTDEASRLRRVIDRQGDPLLELTLAHMFRDGEIQRHSKKALKMYHERRNLFCSLLRKKLHCYFDFQTPEGGMAVWVRLRGNYSWDEIKEEALKNGLRIGGSCGDENDPVEPPYPGTRMGFASLNTDEIREAIGRLEKTMKSIGEKAL</sequence>
<dbReference type="InterPro" id="IPR015424">
    <property type="entry name" value="PyrdxlP-dep_Trfase"/>
</dbReference>
<dbReference type="CDD" id="cd00609">
    <property type="entry name" value="AAT_like"/>
    <property type="match status" value="1"/>
</dbReference>
<dbReference type="GO" id="GO:0003677">
    <property type="term" value="F:DNA binding"/>
    <property type="evidence" value="ECO:0007669"/>
    <property type="project" value="UniProtKB-KW"/>
</dbReference>
<gene>
    <name evidence="7" type="ORF">SAMN02927921_02398</name>
</gene>
<keyword evidence="7" id="KW-0808">Transferase</keyword>